<evidence type="ECO:0008006" key="3">
    <source>
        <dbReference type="Google" id="ProtNLM"/>
    </source>
</evidence>
<sequence>MKERAGISVLIIIIIFAATYMFFSAREGQLLKEKDTLQKQYQKIYSMAEEYKLLSSRNKGARRLQEGLLSFVQSSGSKLNLSDRIATVKPIPGSVEGVSVLYQGLNFTEIVEVLKVAGEFSNIQVRAF</sequence>
<gene>
    <name evidence="2" type="ORF">MNBD_NITROSPIRAE03-316</name>
</gene>
<keyword evidence="1" id="KW-0472">Membrane</keyword>
<evidence type="ECO:0000256" key="1">
    <source>
        <dbReference type="SAM" id="Phobius"/>
    </source>
</evidence>
<evidence type="ECO:0000313" key="2">
    <source>
        <dbReference type="EMBL" id="VAX34178.1"/>
    </source>
</evidence>
<feature type="non-terminal residue" evidence="2">
    <location>
        <position position="128"/>
    </location>
</feature>
<organism evidence="2">
    <name type="scientific">hydrothermal vent metagenome</name>
    <dbReference type="NCBI Taxonomy" id="652676"/>
    <lineage>
        <taxon>unclassified sequences</taxon>
        <taxon>metagenomes</taxon>
        <taxon>ecological metagenomes</taxon>
    </lineage>
</organism>
<reference evidence="2" key="1">
    <citation type="submission" date="2018-06" db="EMBL/GenBank/DDBJ databases">
        <authorList>
            <person name="Zhirakovskaya E."/>
        </authorList>
    </citation>
    <scope>NUCLEOTIDE SEQUENCE</scope>
</reference>
<keyword evidence="1" id="KW-1133">Transmembrane helix</keyword>
<feature type="transmembrane region" description="Helical" evidence="1">
    <location>
        <begin position="6"/>
        <end position="23"/>
    </location>
</feature>
<keyword evidence="1" id="KW-0812">Transmembrane</keyword>
<accession>A0A3B1DDW4</accession>
<dbReference type="AlphaFoldDB" id="A0A3B1DDW4"/>
<dbReference type="EMBL" id="UOGI01000268">
    <property type="protein sequence ID" value="VAX34178.1"/>
    <property type="molecule type" value="Genomic_DNA"/>
</dbReference>
<protein>
    <recommendedName>
        <fullName evidence="3">General secretion pathway protein M</fullName>
    </recommendedName>
</protein>
<name>A0A3B1DDW4_9ZZZZ</name>
<proteinExistence type="predicted"/>